<comment type="similarity">
    <text evidence="1">Belongs to the bacterial solute-binding protein 1 family.</text>
</comment>
<keyword evidence="2" id="KW-0813">Transport</keyword>
<comment type="caution">
    <text evidence="5">The sequence shown here is derived from an EMBL/GenBank/DDBJ whole genome shotgun (WGS) entry which is preliminary data.</text>
</comment>
<protein>
    <submittedName>
        <fullName evidence="5 6">ABC transporter substrate-binding protein</fullName>
    </submittedName>
</protein>
<accession>A0A369AM75</accession>
<dbReference type="Pfam" id="PF13416">
    <property type="entry name" value="SBP_bac_8"/>
    <property type="match status" value="1"/>
</dbReference>
<dbReference type="PANTHER" id="PTHR30061">
    <property type="entry name" value="MALTOSE-BINDING PERIPLASMIC PROTEIN"/>
    <property type="match status" value="1"/>
</dbReference>
<evidence type="ECO:0000256" key="3">
    <source>
        <dbReference type="ARBA" id="ARBA00022729"/>
    </source>
</evidence>
<dbReference type="EMBL" id="JAAVMB010000013">
    <property type="protein sequence ID" value="NKC68646.1"/>
    <property type="molecule type" value="Genomic_DNA"/>
</dbReference>
<dbReference type="GO" id="GO:0015768">
    <property type="term" value="P:maltose transport"/>
    <property type="evidence" value="ECO:0007669"/>
    <property type="project" value="TreeGrafter"/>
</dbReference>
<evidence type="ECO:0000313" key="6">
    <source>
        <dbReference type="EMBL" id="RST99013.1"/>
    </source>
</evidence>
<gene>
    <name evidence="6" type="ORF">CBF32_12295</name>
    <name evidence="5" type="ORF">HED35_11155</name>
</gene>
<proteinExistence type="inferred from homology"/>
<dbReference type="RefSeq" id="WP_086341706.1">
    <property type="nucleotide sequence ID" value="NZ_CP081459.1"/>
</dbReference>
<dbReference type="AlphaFoldDB" id="A0A369AM75"/>
<dbReference type="GO" id="GO:0055052">
    <property type="term" value="C:ATP-binding cassette (ABC) transporter complex, substrate-binding subunit-containing"/>
    <property type="evidence" value="ECO:0007669"/>
    <property type="project" value="TreeGrafter"/>
</dbReference>
<dbReference type="InterPro" id="IPR006059">
    <property type="entry name" value="SBP"/>
</dbReference>
<reference evidence="6 7" key="1">
    <citation type="submission" date="2017-05" db="EMBL/GenBank/DDBJ databases">
        <title>Vagococcus spp. assemblies.</title>
        <authorList>
            <person name="Gulvik C.A."/>
        </authorList>
    </citation>
    <scope>NUCLEOTIDE SEQUENCE [LARGE SCALE GENOMIC DNA]</scope>
    <source>
        <strain evidence="6 7">NCFB 2497</strain>
    </source>
</reference>
<dbReference type="PANTHER" id="PTHR30061:SF50">
    <property type="entry name" value="MALTOSE_MALTODEXTRIN-BINDING PERIPLASMIC PROTEIN"/>
    <property type="match status" value="1"/>
</dbReference>
<dbReference type="Gene3D" id="3.40.190.10">
    <property type="entry name" value="Periplasmic binding protein-like II"/>
    <property type="match status" value="1"/>
</dbReference>
<keyword evidence="3 4" id="KW-0732">Signal</keyword>
<evidence type="ECO:0000313" key="7">
    <source>
        <dbReference type="Proteomes" id="UP000288197"/>
    </source>
</evidence>
<name>A0A369AM75_9ENTE</name>
<dbReference type="EMBL" id="NGJX01000017">
    <property type="protein sequence ID" value="RST99013.1"/>
    <property type="molecule type" value="Genomic_DNA"/>
</dbReference>
<evidence type="ECO:0000256" key="2">
    <source>
        <dbReference type="ARBA" id="ARBA00022448"/>
    </source>
</evidence>
<feature type="signal peptide" evidence="4">
    <location>
        <begin position="1"/>
        <end position="21"/>
    </location>
</feature>
<dbReference type="Proteomes" id="UP000521358">
    <property type="component" value="Unassembled WGS sequence"/>
</dbReference>
<dbReference type="CDD" id="cd13585">
    <property type="entry name" value="PBP2_TMBP_like"/>
    <property type="match status" value="1"/>
</dbReference>
<organism evidence="5 8">
    <name type="scientific">Vagococcus fluvialis</name>
    <dbReference type="NCBI Taxonomy" id="2738"/>
    <lineage>
        <taxon>Bacteria</taxon>
        <taxon>Bacillati</taxon>
        <taxon>Bacillota</taxon>
        <taxon>Bacilli</taxon>
        <taxon>Lactobacillales</taxon>
        <taxon>Enterococcaceae</taxon>
        <taxon>Vagococcus</taxon>
    </lineage>
</organism>
<dbReference type="Proteomes" id="UP000288197">
    <property type="component" value="Unassembled WGS sequence"/>
</dbReference>
<reference evidence="5 8" key="2">
    <citation type="submission" date="2020-03" db="EMBL/GenBank/DDBJ databases">
        <title>Bacterial samples isolated from urine from healthy bovine heifers (Gyr breed).</title>
        <authorList>
            <person name="Giannattasio-Ferraz S."/>
            <person name="Maskeri L."/>
            <person name="Penido A."/>
            <person name="Barbosa-Stancioli E.F."/>
            <person name="Putonti C."/>
        </authorList>
    </citation>
    <scope>NUCLEOTIDE SEQUENCE [LARGE SCALE GENOMIC DNA]</scope>
    <source>
        <strain evidence="5 8">UFMG-H7</strain>
    </source>
</reference>
<dbReference type="SUPFAM" id="SSF53850">
    <property type="entry name" value="Periplasmic binding protein-like II"/>
    <property type="match status" value="1"/>
</dbReference>
<dbReference type="GeneID" id="63147490"/>
<evidence type="ECO:0000313" key="8">
    <source>
        <dbReference type="Proteomes" id="UP000521358"/>
    </source>
</evidence>
<dbReference type="GO" id="GO:1901982">
    <property type="term" value="F:maltose binding"/>
    <property type="evidence" value="ECO:0007669"/>
    <property type="project" value="TreeGrafter"/>
</dbReference>
<dbReference type="OrthoDB" id="9766758at2"/>
<dbReference type="GO" id="GO:0042956">
    <property type="term" value="P:maltodextrin transmembrane transport"/>
    <property type="evidence" value="ECO:0007669"/>
    <property type="project" value="TreeGrafter"/>
</dbReference>
<feature type="chain" id="PRO_5041070959" evidence="4">
    <location>
        <begin position="22"/>
        <end position="420"/>
    </location>
</feature>
<keyword evidence="7" id="KW-1185">Reference proteome</keyword>
<sequence length="420" mass="46412">MKLVKKLGLLAAGLALTTALVACGNNDKKEESAKSKDDEFTLTVWTHPFVGTELKAEQTEVFDKMAEEFKKDYPNAKIAFEEIPWANREQKIMTALSSGDGPDVFYLIPDMMTQFADKGILEPMDDHLGKDFDAADFSETSLEAVTYDGKKYGLPILREVQTMFYNTDILKEVGGDPEKLPETWEEFDALAKKAVEKGYAGRTFEGGSTLNSTLYPFIWQAGGDIIKDGEAVIDSKESVEAFTEIKKLYDEGIIPKDSINATEQTGFQEGKMLAAYGTGYLISSMAEQGKENYVIGAPLKQKEQATFGTTGMFSVASTSKHKAESAKFVEVMTNSENAKSFNKLTNYIPARTSALTIFDDNERMKDLAQYVEIANPGVIHPSARIFMPNVQAKLQAMLEGSLTPEEAAKEANELIKNEMK</sequence>
<evidence type="ECO:0000256" key="4">
    <source>
        <dbReference type="SAM" id="SignalP"/>
    </source>
</evidence>
<dbReference type="PROSITE" id="PS51257">
    <property type="entry name" value="PROKAR_LIPOPROTEIN"/>
    <property type="match status" value="1"/>
</dbReference>
<evidence type="ECO:0000313" key="5">
    <source>
        <dbReference type="EMBL" id="NKC68646.1"/>
    </source>
</evidence>
<evidence type="ECO:0000256" key="1">
    <source>
        <dbReference type="ARBA" id="ARBA00008520"/>
    </source>
</evidence>